<dbReference type="InterPro" id="IPR050191">
    <property type="entry name" value="ATP-dep_DNA_ligase"/>
</dbReference>
<dbReference type="PANTHER" id="PTHR45674:SF4">
    <property type="entry name" value="DNA LIGASE 1"/>
    <property type="match status" value="1"/>
</dbReference>
<dbReference type="PROSITE" id="PS00697">
    <property type="entry name" value="DNA_LIGASE_A1"/>
    <property type="match status" value="1"/>
</dbReference>
<dbReference type="SUPFAM" id="SSF50249">
    <property type="entry name" value="Nucleic acid-binding proteins"/>
    <property type="match status" value="1"/>
</dbReference>
<accession>A0ABV9GRS9</accession>
<dbReference type="Gene3D" id="2.40.50.140">
    <property type="entry name" value="Nucleic acid-binding proteins"/>
    <property type="match status" value="1"/>
</dbReference>
<protein>
    <recommendedName>
        <fullName evidence="2">DNA ligase (ATP)</fullName>
        <ecNumber evidence="2">6.5.1.1</ecNumber>
    </recommendedName>
</protein>
<dbReference type="SUPFAM" id="SSF56091">
    <property type="entry name" value="DNA ligase/mRNA capping enzyme, catalytic domain"/>
    <property type="match status" value="1"/>
</dbReference>
<gene>
    <name evidence="6" type="primary">ligD</name>
    <name evidence="6" type="ORF">ACFO4N_13100</name>
</gene>
<evidence type="ECO:0000256" key="3">
    <source>
        <dbReference type="ARBA" id="ARBA00022598"/>
    </source>
</evidence>
<dbReference type="GO" id="GO:0016874">
    <property type="term" value="F:ligase activity"/>
    <property type="evidence" value="ECO:0007669"/>
    <property type="project" value="UniProtKB-KW"/>
</dbReference>
<dbReference type="InterPro" id="IPR016059">
    <property type="entry name" value="DNA_ligase_ATP-dep_CS"/>
</dbReference>
<comment type="similarity">
    <text evidence="1">Belongs to the ATP-dependent DNA ligase family.</text>
</comment>
<dbReference type="InterPro" id="IPR012340">
    <property type="entry name" value="NA-bd_OB-fold"/>
</dbReference>
<evidence type="ECO:0000313" key="7">
    <source>
        <dbReference type="Proteomes" id="UP001596022"/>
    </source>
</evidence>
<dbReference type="Gene3D" id="3.30.470.30">
    <property type="entry name" value="DNA ligase/mRNA capping enzyme"/>
    <property type="match status" value="1"/>
</dbReference>
<dbReference type="Proteomes" id="UP001596022">
    <property type="component" value="Unassembled WGS sequence"/>
</dbReference>
<evidence type="ECO:0000256" key="1">
    <source>
        <dbReference type="ARBA" id="ARBA00007572"/>
    </source>
</evidence>
<evidence type="ECO:0000256" key="2">
    <source>
        <dbReference type="ARBA" id="ARBA00012727"/>
    </source>
</evidence>
<dbReference type="InterPro" id="IPR014146">
    <property type="entry name" value="LigD_ligase_dom"/>
</dbReference>
<dbReference type="EMBL" id="JBHSFW010000010">
    <property type="protein sequence ID" value="MFC4619653.1"/>
    <property type="molecule type" value="Genomic_DNA"/>
</dbReference>
<keyword evidence="3 6" id="KW-0436">Ligase</keyword>
<dbReference type="InterPro" id="IPR012310">
    <property type="entry name" value="DNA_ligase_ATP-dep_cent"/>
</dbReference>
<dbReference type="CDD" id="cd07906">
    <property type="entry name" value="Adenylation_DNA_ligase_LigD_LigC"/>
    <property type="match status" value="1"/>
</dbReference>
<proteinExistence type="inferred from homology"/>
<dbReference type="PROSITE" id="PS00333">
    <property type="entry name" value="DNA_LIGASE_A2"/>
    <property type="match status" value="1"/>
</dbReference>
<dbReference type="CDD" id="cd07971">
    <property type="entry name" value="OBF_DNA_ligase_LigD"/>
    <property type="match status" value="1"/>
</dbReference>
<dbReference type="Pfam" id="PF01068">
    <property type="entry name" value="DNA_ligase_A_M"/>
    <property type="match status" value="1"/>
</dbReference>
<dbReference type="Gene3D" id="3.30.1490.70">
    <property type="match status" value="1"/>
</dbReference>
<organism evidence="6 7">
    <name type="scientific">Camelliibacillus cellulosilyticus</name>
    <dbReference type="NCBI Taxonomy" id="2174486"/>
    <lineage>
        <taxon>Bacteria</taxon>
        <taxon>Bacillati</taxon>
        <taxon>Bacillota</taxon>
        <taxon>Bacilli</taxon>
        <taxon>Bacillales</taxon>
        <taxon>Sporolactobacillaceae</taxon>
        <taxon>Camelliibacillus</taxon>
    </lineage>
</organism>
<dbReference type="PROSITE" id="PS50160">
    <property type="entry name" value="DNA_LIGASE_A3"/>
    <property type="match status" value="1"/>
</dbReference>
<dbReference type="Pfam" id="PF04679">
    <property type="entry name" value="DNA_ligase_A_C"/>
    <property type="match status" value="1"/>
</dbReference>
<name>A0ABV9GRS9_9BACL</name>
<sequence>MEPLSSRSIPEGDDWIAQIKWDGVRVLTYFDGDTVRLFNRKKNERTAHYPEIIDIHAYCQADSVILDGEVVALGMNGKPSFHEVMRRDGIRDLQRMPTMKKEVPIYYMLFDVVFFNGVWLIRESLRKRLEVLSAILLPNPIVHLVKTEADGKTLFDVVKAQGMEGIVAKRLDAPYIIGQKKHWVKVKNYQDLIAVVGGFTKKDGRVNALLLGLYDTNGALRYIGHAGQGKLAQDEWRLLTDKLLTMTKKHRSFVAGMVNVKEGYWVEPLFTVKVQYIEWTPDGSLRQPTIQALTSDPPDACVFS</sequence>
<keyword evidence="7" id="KW-1185">Reference proteome</keyword>
<evidence type="ECO:0000256" key="4">
    <source>
        <dbReference type="ARBA" id="ARBA00034003"/>
    </source>
</evidence>
<reference evidence="7" key="1">
    <citation type="journal article" date="2019" name="Int. J. Syst. Evol. Microbiol.">
        <title>The Global Catalogue of Microorganisms (GCM) 10K type strain sequencing project: providing services to taxonomists for standard genome sequencing and annotation.</title>
        <authorList>
            <consortium name="The Broad Institute Genomics Platform"/>
            <consortium name="The Broad Institute Genome Sequencing Center for Infectious Disease"/>
            <person name="Wu L."/>
            <person name="Ma J."/>
        </authorList>
    </citation>
    <scope>NUCLEOTIDE SEQUENCE [LARGE SCALE GENOMIC DNA]</scope>
    <source>
        <strain evidence="7">CGMCC 1.16306</strain>
    </source>
</reference>
<dbReference type="EC" id="6.5.1.1" evidence="2"/>
<comment type="catalytic activity">
    <reaction evidence="4">
        <text>ATP + (deoxyribonucleotide)n-3'-hydroxyl + 5'-phospho-(deoxyribonucleotide)m = (deoxyribonucleotide)n+m + AMP + diphosphate.</text>
        <dbReference type="EC" id="6.5.1.1"/>
    </reaction>
</comment>
<comment type="caution">
    <text evidence="6">The sequence shown here is derived from an EMBL/GenBank/DDBJ whole genome shotgun (WGS) entry which is preliminary data.</text>
</comment>
<dbReference type="NCBIfam" id="TIGR02779">
    <property type="entry name" value="NHEJ_ligase_lig"/>
    <property type="match status" value="1"/>
</dbReference>
<feature type="domain" description="ATP-dependent DNA ligase family profile" evidence="5">
    <location>
        <begin position="98"/>
        <end position="215"/>
    </location>
</feature>
<dbReference type="InterPro" id="IPR012309">
    <property type="entry name" value="DNA_ligase_ATP-dep_C"/>
</dbReference>
<evidence type="ECO:0000313" key="6">
    <source>
        <dbReference type="EMBL" id="MFC4619653.1"/>
    </source>
</evidence>
<evidence type="ECO:0000259" key="5">
    <source>
        <dbReference type="PROSITE" id="PS50160"/>
    </source>
</evidence>
<dbReference type="PANTHER" id="PTHR45674">
    <property type="entry name" value="DNA LIGASE 1/3 FAMILY MEMBER"/>
    <property type="match status" value="1"/>
</dbReference>